<evidence type="ECO:0000313" key="3">
    <source>
        <dbReference type="Proteomes" id="UP001454036"/>
    </source>
</evidence>
<dbReference type="InterPro" id="IPR012337">
    <property type="entry name" value="RNaseH-like_sf"/>
</dbReference>
<gene>
    <name evidence="2" type="ORF">LIER_22827</name>
</gene>
<protein>
    <recommendedName>
        <fullName evidence="1">Retroviral polymerase SH3-like domain-containing protein</fullName>
    </recommendedName>
</protein>
<dbReference type="Gene3D" id="3.30.420.10">
    <property type="entry name" value="Ribonuclease H-like superfamily/Ribonuclease H"/>
    <property type="match status" value="1"/>
</dbReference>
<reference evidence="2 3" key="1">
    <citation type="submission" date="2024-01" db="EMBL/GenBank/DDBJ databases">
        <title>The complete chloroplast genome sequence of Lithospermum erythrorhizon: insights into the phylogenetic relationship among Boraginaceae species and the maternal lineages of purple gromwells.</title>
        <authorList>
            <person name="Okada T."/>
            <person name="Watanabe K."/>
        </authorList>
    </citation>
    <scope>NUCLEOTIDE SEQUENCE [LARGE SCALE GENOMIC DNA]</scope>
</reference>
<dbReference type="InterPro" id="IPR039537">
    <property type="entry name" value="Retrotran_Ty1/copia-like"/>
</dbReference>
<dbReference type="PANTHER" id="PTHR42648">
    <property type="entry name" value="TRANSPOSASE, PUTATIVE-RELATED"/>
    <property type="match status" value="1"/>
</dbReference>
<evidence type="ECO:0000313" key="2">
    <source>
        <dbReference type="EMBL" id="GAA0168009.1"/>
    </source>
</evidence>
<sequence length="184" mass="20788">MNQTLLEKGRSMLSNVGLTRTFWAEAVSTPCYLINRGPHTSINLKTPYELWSGKSADYSNLRVFGCTVYYHVNEGKLEPRVKKGVFEGYGDGVQGYRIWSPSVRRIILSRNVVFDENFTFNPIVKSTIPEEGGVEKQVEKKETEDGCEVAEEVDLHEPSICREVVTSTESIQWLAAMGEKMESL</sequence>
<feature type="domain" description="Retroviral polymerase SH3-like" evidence="1">
    <location>
        <begin position="66"/>
        <end position="123"/>
    </location>
</feature>
<dbReference type="AlphaFoldDB" id="A0AAV3QWH4"/>
<name>A0AAV3QWH4_LITER</name>
<dbReference type="Pfam" id="PF25597">
    <property type="entry name" value="SH3_retrovirus"/>
    <property type="match status" value="1"/>
</dbReference>
<dbReference type="SUPFAM" id="SSF53098">
    <property type="entry name" value="Ribonuclease H-like"/>
    <property type="match status" value="1"/>
</dbReference>
<dbReference type="EMBL" id="BAABME010006314">
    <property type="protein sequence ID" value="GAA0168009.1"/>
    <property type="molecule type" value="Genomic_DNA"/>
</dbReference>
<dbReference type="InterPro" id="IPR036397">
    <property type="entry name" value="RNaseH_sf"/>
</dbReference>
<comment type="caution">
    <text evidence="2">The sequence shown here is derived from an EMBL/GenBank/DDBJ whole genome shotgun (WGS) entry which is preliminary data.</text>
</comment>
<accession>A0AAV3QWH4</accession>
<keyword evidence="3" id="KW-1185">Reference proteome</keyword>
<dbReference type="GO" id="GO:0003676">
    <property type="term" value="F:nucleic acid binding"/>
    <property type="evidence" value="ECO:0007669"/>
    <property type="project" value="InterPro"/>
</dbReference>
<evidence type="ECO:0000259" key="1">
    <source>
        <dbReference type="Pfam" id="PF25597"/>
    </source>
</evidence>
<proteinExistence type="predicted"/>
<organism evidence="2 3">
    <name type="scientific">Lithospermum erythrorhizon</name>
    <name type="common">Purple gromwell</name>
    <name type="synonym">Lithospermum officinale var. erythrorhizon</name>
    <dbReference type="NCBI Taxonomy" id="34254"/>
    <lineage>
        <taxon>Eukaryota</taxon>
        <taxon>Viridiplantae</taxon>
        <taxon>Streptophyta</taxon>
        <taxon>Embryophyta</taxon>
        <taxon>Tracheophyta</taxon>
        <taxon>Spermatophyta</taxon>
        <taxon>Magnoliopsida</taxon>
        <taxon>eudicotyledons</taxon>
        <taxon>Gunneridae</taxon>
        <taxon>Pentapetalae</taxon>
        <taxon>asterids</taxon>
        <taxon>lamiids</taxon>
        <taxon>Boraginales</taxon>
        <taxon>Boraginaceae</taxon>
        <taxon>Boraginoideae</taxon>
        <taxon>Lithospermeae</taxon>
        <taxon>Lithospermum</taxon>
    </lineage>
</organism>
<dbReference type="InterPro" id="IPR057670">
    <property type="entry name" value="SH3_retrovirus"/>
</dbReference>
<dbReference type="PANTHER" id="PTHR42648:SF28">
    <property type="entry name" value="TRANSPOSON-ENCODED PROTEIN WITH RIBONUCLEASE H-LIKE AND RETROVIRUS ZINC FINGER-LIKE DOMAINS"/>
    <property type="match status" value="1"/>
</dbReference>
<dbReference type="Proteomes" id="UP001454036">
    <property type="component" value="Unassembled WGS sequence"/>
</dbReference>